<dbReference type="RefSeq" id="WP_166011081.1">
    <property type="nucleotide sequence ID" value="NZ_CP049888.1"/>
</dbReference>
<dbReference type="NCBIfam" id="NF004079">
    <property type="entry name" value="PRK05584.1"/>
    <property type="match status" value="1"/>
</dbReference>
<proteinExistence type="predicted"/>
<evidence type="ECO:0000313" key="8">
    <source>
        <dbReference type="Proteomes" id="UP000500741"/>
    </source>
</evidence>
<name>A0A6G8B176_9LACO</name>
<dbReference type="PANTHER" id="PTHR46832:SF1">
    <property type="entry name" value="5'-METHYLTHIOADENOSINE_S-ADENOSYLHOMOCYSTEINE NUCLEOSIDASE"/>
    <property type="match status" value="1"/>
</dbReference>
<dbReference type="InterPro" id="IPR010049">
    <property type="entry name" value="MTA_SAH_Nsdase"/>
</dbReference>
<evidence type="ECO:0000256" key="3">
    <source>
        <dbReference type="ARBA" id="ARBA00022605"/>
    </source>
</evidence>
<organism evidence="7 8">
    <name type="scientific">Weissella coleopterorum</name>
    <dbReference type="NCBI Taxonomy" id="2714949"/>
    <lineage>
        <taxon>Bacteria</taxon>
        <taxon>Bacillati</taxon>
        <taxon>Bacillota</taxon>
        <taxon>Bacilli</taxon>
        <taxon>Lactobacillales</taxon>
        <taxon>Lactobacillaceae</taxon>
        <taxon>Weissella</taxon>
    </lineage>
</organism>
<dbReference type="GO" id="GO:0008782">
    <property type="term" value="F:adenosylhomocysteine nucleosidase activity"/>
    <property type="evidence" value="ECO:0007669"/>
    <property type="project" value="UniProtKB-EC"/>
</dbReference>
<dbReference type="EMBL" id="CP049888">
    <property type="protein sequence ID" value="QIL50965.1"/>
    <property type="molecule type" value="Genomic_DNA"/>
</dbReference>
<dbReference type="InterPro" id="IPR035994">
    <property type="entry name" value="Nucleoside_phosphorylase_sf"/>
</dbReference>
<dbReference type="NCBIfam" id="TIGR01704">
    <property type="entry name" value="MTA_SAH-Nsdase"/>
    <property type="match status" value="1"/>
</dbReference>
<dbReference type="GO" id="GO:0005829">
    <property type="term" value="C:cytosol"/>
    <property type="evidence" value="ECO:0007669"/>
    <property type="project" value="TreeGrafter"/>
</dbReference>
<keyword evidence="4 7" id="KW-0378">Hydrolase</keyword>
<evidence type="ECO:0000259" key="6">
    <source>
        <dbReference type="Pfam" id="PF01048"/>
    </source>
</evidence>
<evidence type="ECO:0000256" key="1">
    <source>
        <dbReference type="ARBA" id="ARBA00004945"/>
    </source>
</evidence>
<dbReference type="GO" id="GO:0019509">
    <property type="term" value="P:L-methionine salvage from methylthioadenosine"/>
    <property type="evidence" value="ECO:0007669"/>
    <property type="project" value="UniProtKB-UniPathway"/>
</dbReference>
<keyword evidence="5" id="KW-0486">Methionine biosynthesis</keyword>
<keyword evidence="3" id="KW-0028">Amino-acid biosynthesis</keyword>
<evidence type="ECO:0000256" key="2">
    <source>
        <dbReference type="ARBA" id="ARBA00011974"/>
    </source>
</evidence>
<feature type="domain" description="Nucleoside phosphorylase" evidence="6">
    <location>
        <begin position="3"/>
        <end position="225"/>
    </location>
</feature>
<dbReference type="Proteomes" id="UP000500741">
    <property type="component" value="Chromosome"/>
</dbReference>
<dbReference type="UniPathway" id="UPA00904">
    <property type="reaction ID" value="UER00871"/>
</dbReference>
<dbReference type="GO" id="GO:0008930">
    <property type="term" value="F:methylthioadenosine nucleosidase activity"/>
    <property type="evidence" value="ECO:0007669"/>
    <property type="project" value="InterPro"/>
</dbReference>
<dbReference type="Gene3D" id="3.40.50.1580">
    <property type="entry name" value="Nucleoside phosphorylase domain"/>
    <property type="match status" value="1"/>
</dbReference>
<keyword evidence="7" id="KW-0326">Glycosidase</keyword>
<dbReference type="Pfam" id="PF01048">
    <property type="entry name" value="PNP_UDP_1"/>
    <property type="match status" value="1"/>
</dbReference>
<evidence type="ECO:0000256" key="5">
    <source>
        <dbReference type="ARBA" id="ARBA00023167"/>
    </source>
</evidence>
<gene>
    <name evidence="7" type="ORF">G7084_06310</name>
</gene>
<dbReference type="SUPFAM" id="SSF53167">
    <property type="entry name" value="Purine and uridine phosphorylases"/>
    <property type="match status" value="1"/>
</dbReference>
<dbReference type="PANTHER" id="PTHR46832">
    <property type="entry name" value="5'-METHYLTHIOADENOSINE/S-ADENOSYLHOMOCYSTEINE NUCLEOSIDASE"/>
    <property type="match status" value="1"/>
</dbReference>
<accession>A0A6G8B176</accession>
<evidence type="ECO:0000256" key="4">
    <source>
        <dbReference type="ARBA" id="ARBA00022801"/>
    </source>
</evidence>
<dbReference type="GO" id="GO:0019284">
    <property type="term" value="P:L-methionine salvage from S-adenosylmethionine"/>
    <property type="evidence" value="ECO:0007669"/>
    <property type="project" value="TreeGrafter"/>
</dbReference>
<protein>
    <recommendedName>
        <fullName evidence="2">adenosylhomocysteine nucleosidase</fullName>
        <ecNumber evidence="2">3.2.2.9</ecNumber>
    </recommendedName>
</protein>
<dbReference type="EC" id="3.2.2.9" evidence="2"/>
<dbReference type="InterPro" id="IPR000845">
    <property type="entry name" value="Nucleoside_phosphorylase_d"/>
</dbReference>
<dbReference type="AlphaFoldDB" id="A0A6G8B176"/>
<dbReference type="KEGG" id="wco:G7084_06310"/>
<keyword evidence="8" id="KW-1185">Reference proteome</keyword>
<dbReference type="GO" id="GO:0009164">
    <property type="term" value="P:nucleoside catabolic process"/>
    <property type="evidence" value="ECO:0007669"/>
    <property type="project" value="InterPro"/>
</dbReference>
<reference evidence="7 8" key="1">
    <citation type="submission" date="2020-03" db="EMBL/GenBank/DDBJ databases">
        <title>Weissella sp. nov., isolated from Cybister lewisianus.</title>
        <authorList>
            <person name="Hyun D.-W."/>
            <person name="Bae J.-W."/>
        </authorList>
    </citation>
    <scope>NUCLEOTIDE SEQUENCE [LARGE SCALE GENOMIC DNA]</scope>
    <source>
        <strain evidence="7 8">HDW19</strain>
    </source>
</reference>
<dbReference type="CDD" id="cd09008">
    <property type="entry name" value="MTAN"/>
    <property type="match status" value="1"/>
</dbReference>
<sequence length="227" mass="24041">MRYGIINAEQTEMDGLLASMKNETIQKVHGVNFHEGTIGSNAVVVVNGGIGKVAAALTATLLLSHFDIDRVINSGSAGALGDGLKIGDVIVADELAYFDADAQVFGYEYGQVPQQPARFIADQDLVQGLIASYQNKNAQVKQGLIVSGDTFINSAEQKQLIKIHFPSVQSGEMEGAAIAQVATQFKVPFAVVRAISDNANGEAGMSYDEFVVAAGKQSAQVLIDFFA</sequence>
<evidence type="ECO:0000313" key="7">
    <source>
        <dbReference type="EMBL" id="QIL50965.1"/>
    </source>
</evidence>
<comment type="pathway">
    <text evidence="1">Amino-acid biosynthesis; L-methionine biosynthesis via salvage pathway; S-methyl-5-thio-alpha-D-ribose 1-phosphate from S-methyl-5'-thioadenosine (hydrolase route): step 1/2.</text>
</comment>